<dbReference type="Pfam" id="PF00929">
    <property type="entry name" value="RNase_T"/>
    <property type="match status" value="1"/>
</dbReference>
<evidence type="ECO:0000256" key="2">
    <source>
        <dbReference type="ARBA" id="ARBA00022801"/>
    </source>
</evidence>
<dbReference type="AlphaFoldDB" id="A0A8J5XG90"/>
<feature type="region of interest" description="Disordered" evidence="4">
    <location>
        <begin position="1"/>
        <end position="24"/>
    </location>
</feature>
<accession>A0A8J5XG90</accession>
<dbReference type="SMART" id="SM00479">
    <property type="entry name" value="EXOIII"/>
    <property type="match status" value="1"/>
</dbReference>
<dbReference type="EMBL" id="JAGTXO010000007">
    <property type="protein sequence ID" value="KAG8466548.1"/>
    <property type="molecule type" value="Genomic_DNA"/>
</dbReference>
<dbReference type="InterPro" id="IPR036397">
    <property type="entry name" value="RNaseH_sf"/>
</dbReference>
<keyword evidence="2" id="KW-0378">Hydrolase</keyword>
<keyword evidence="1" id="KW-0540">Nuclease</keyword>
<comment type="caution">
    <text evidence="6">The sequence shown here is derived from an EMBL/GenBank/DDBJ whole genome shotgun (WGS) entry which is preliminary data.</text>
</comment>
<dbReference type="InterPro" id="IPR012337">
    <property type="entry name" value="RNaseH-like_sf"/>
</dbReference>
<dbReference type="PANTHER" id="PTHR23044">
    <property type="entry name" value="3'-5' EXONUCLEASE ERI1-RELATED"/>
    <property type="match status" value="1"/>
</dbReference>
<reference evidence="6" key="1">
    <citation type="submission" date="2021-05" db="EMBL/GenBank/DDBJ databases">
        <title>The genome of the haptophyte Pavlova lutheri (Diacronema luteri, Pavlovales) - a model for lipid biosynthesis in eukaryotic algae.</title>
        <authorList>
            <person name="Hulatt C.J."/>
            <person name="Posewitz M.C."/>
        </authorList>
    </citation>
    <scope>NUCLEOTIDE SEQUENCE</scope>
    <source>
        <strain evidence="6">NIVA-4/92</strain>
    </source>
</reference>
<evidence type="ECO:0000256" key="3">
    <source>
        <dbReference type="ARBA" id="ARBA00022839"/>
    </source>
</evidence>
<dbReference type="CDD" id="cd06133">
    <property type="entry name" value="ERI-1_3'hExo_like"/>
    <property type="match status" value="1"/>
</dbReference>
<keyword evidence="3" id="KW-0269">Exonuclease</keyword>
<proteinExistence type="predicted"/>
<dbReference type="GO" id="GO:0000175">
    <property type="term" value="F:3'-5'-RNA exonuclease activity"/>
    <property type="evidence" value="ECO:0007669"/>
    <property type="project" value="InterPro"/>
</dbReference>
<protein>
    <recommendedName>
        <fullName evidence="5">Exonuclease domain-containing protein</fullName>
    </recommendedName>
</protein>
<dbReference type="GO" id="GO:0003676">
    <property type="term" value="F:nucleic acid binding"/>
    <property type="evidence" value="ECO:0007669"/>
    <property type="project" value="InterPro"/>
</dbReference>
<dbReference type="Proteomes" id="UP000751190">
    <property type="component" value="Unassembled WGS sequence"/>
</dbReference>
<organism evidence="6 7">
    <name type="scientific">Diacronema lutheri</name>
    <name type="common">Unicellular marine alga</name>
    <name type="synonym">Monochrysis lutheri</name>
    <dbReference type="NCBI Taxonomy" id="2081491"/>
    <lineage>
        <taxon>Eukaryota</taxon>
        <taxon>Haptista</taxon>
        <taxon>Haptophyta</taxon>
        <taxon>Pavlovophyceae</taxon>
        <taxon>Pavlovales</taxon>
        <taxon>Pavlovaceae</taxon>
        <taxon>Diacronema</taxon>
    </lineage>
</organism>
<dbReference type="InterPro" id="IPR013520">
    <property type="entry name" value="Ribonucl_H"/>
</dbReference>
<evidence type="ECO:0000313" key="7">
    <source>
        <dbReference type="Proteomes" id="UP000751190"/>
    </source>
</evidence>
<gene>
    <name evidence="6" type="ORF">KFE25_007927</name>
</gene>
<dbReference type="SUPFAM" id="SSF53098">
    <property type="entry name" value="Ribonuclease H-like"/>
    <property type="match status" value="1"/>
</dbReference>
<feature type="region of interest" description="Disordered" evidence="4">
    <location>
        <begin position="244"/>
        <end position="298"/>
    </location>
</feature>
<evidence type="ECO:0000256" key="4">
    <source>
        <dbReference type="SAM" id="MobiDB-lite"/>
    </source>
</evidence>
<dbReference type="InterPro" id="IPR051274">
    <property type="entry name" value="3-5_Exoribonuclease"/>
</dbReference>
<dbReference type="InterPro" id="IPR047201">
    <property type="entry name" value="ERI-1_3'hExo-like"/>
</dbReference>
<dbReference type="OrthoDB" id="10267252at2759"/>
<sequence>MVGRPGWGSLRPPTPRDIAPRRTHKGLDAPVPAFEYLVVLDFEWTADNRRRLEPVSEITQFPSVLVQLAGLSTRVLDEFDTFVRPRFNPALTRFSIELTGITQADVDGAPPLEDVLPRYVAWLCSHGLADADGRKCGLWAFCTWSDADVGTQLATEARVKGLALPPCFSSWVDLKAAYRSHFKVEAKGGLRACVERLGLAFDGRAHNGLVDSRNTAKIVVHMAAGRSYAHGAYVFRRPTRGLDASGRPYGSRARARSPPAASASATPAPGALLGEPVAPPQGASAAAGRGCQKRPRELDRVAIDAALAPQPER</sequence>
<feature type="compositionally biased region" description="Low complexity" evidence="4">
    <location>
        <begin position="244"/>
        <end position="271"/>
    </location>
</feature>
<name>A0A8J5XG90_DIALT</name>
<dbReference type="Gene3D" id="3.30.420.10">
    <property type="entry name" value="Ribonuclease H-like superfamily/Ribonuclease H"/>
    <property type="match status" value="1"/>
</dbReference>
<keyword evidence="7" id="KW-1185">Reference proteome</keyword>
<evidence type="ECO:0000256" key="1">
    <source>
        <dbReference type="ARBA" id="ARBA00022722"/>
    </source>
</evidence>
<feature type="domain" description="Exonuclease" evidence="5">
    <location>
        <begin position="36"/>
        <end position="228"/>
    </location>
</feature>
<evidence type="ECO:0000313" key="6">
    <source>
        <dbReference type="EMBL" id="KAG8466548.1"/>
    </source>
</evidence>
<evidence type="ECO:0000259" key="5">
    <source>
        <dbReference type="SMART" id="SM00479"/>
    </source>
</evidence>
<dbReference type="PANTHER" id="PTHR23044:SF61">
    <property type="entry name" value="3'-5' EXORIBONUCLEASE 1-RELATED"/>
    <property type="match status" value="1"/>
</dbReference>